<evidence type="ECO:0000256" key="2">
    <source>
        <dbReference type="SAM" id="Phobius"/>
    </source>
</evidence>
<feature type="non-terminal residue" evidence="3">
    <location>
        <position position="1"/>
    </location>
</feature>
<name>A0A9N9BAY7_9GLOM</name>
<comment type="caution">
    <text evidence="3">The sequence shown here is derived from an EMBL/GenBank/DDBJ whole genome shotgun (WGS) entry which is preliminary data.</text>
</comment>
<feature type="compositionally biased region" description="Basic and acidic residues" evidence="1">
    <location>
        <begin position="1"/>
        <end position="10"/>
    </location>
</feature>
<accession>A0A9N9BAY7</accession>
<evidence type="ECO:0000256" key="1">
    <source>
        <dbReference type="SAM" id="MobiDB-lite"/>
    </source>
</evidence>
<evidence type="ECO:0000313" key="3">
    <source>
        <dbReference type="EMBL" id="CAG8561510.1"/>
    </source>
</evidence>
<feature type="transmembrane region" description="Helical" evidence="2">
    <location>
        <begin position="85"/>
        <end position="107"/>
    </location>
</feature>
<dbReference type="Proteomes" id="UP000789342">
    <property type="component" value="Unassembled WGS sequence"/>
</dbReference>
<sequence>TSGRLSREIDSNMPSNKKRTSSIDLKPLVLEKLATTNTSRRSSRSSNSPVSARNSATSAFPLFKSMNESDDSLTRQHHQLGTMQAIMNVKIPFPVMILMMTTFIWMYNHLTVLYASS</sequence>
<protein>
    <submittedName>
        <fullName evidence="3">5295_t:CDS:1</fullName>
    </submittedName>
</protein>
<organism evidence="3 4">
    <name type="scientific">Acaulospora morrowiae</name>
    <dbReference type="NCBI Taxonomy" id="94023"/>
    <lineage>
        <taxon>Eukaryota</taxon>
        <taxon>Fungi</taxon>
        <taxon>Fungi incertae sedis</taxon>
        <taxon>Mucoromycota</taxon>
        <taxon>Glomeromycotina</taxon>
        <taxon>Glomeromycetes</taxon>
        <taxon>Diversisporales</taxon>
        <taxon>Acaulosporaceae</taxon>
        <taxon>Acaulospora</taxon>
    </lineage>
</organism>
<feature type="compositionally biased region" description="Low complexity" evidence="1">
    <location>
        <begin position="34"/>
        <end position="55"/>
    </location>
</feature>
<reference evidence="3" key="1">
    <citation type="submission" date="2021-06" db="EMBL/GenBank/DDBJ databases">
        <authorList>
            <person name="Kallberg Y."/>
            <person name="Tangrot J."/>
            <person name="Rosling A."/>
        </authorList>
    </citation>
    <scope>NUCLEOTIDE SEQUENCE</scope>
    <source>
        <strain evidence="3">CL551</strain>
    </source>
</reference>
<evidence type="ECO:0000313" key="4">
    <source>
        <dbReference type="Proteomes" id="UP000789342"/>
    </source>
</evidence>
<dbReference type="EMBL" id="CAJVPV010003864">
    <property type="protein sequence ID" value="CAG8561510.1"/>
    <property type="molecule type" value="Genomic_DNA"/>
</dbReference>
<keyword evidence="4" id="KW-1185">Reference proteome</keyword>
<proteinExistence type="predicted"/>
<keyword evidence="2" id="KW-1133">Transmembrane helix</keyword>
<dbReference type="AlphaFoldDB" id="A0A9N9BAY7"/>
<keyword evidence="2" id="KW-0472">Membrane</keyword>
<keyword evidence="2" id="KW-0812">Transmembrane</keyword>
<gene>
    <name evidence="3" type="ORF">AMORRO_LOCUS6041</name>
</gene>
<feature type="region of interest" description="Disordered" evidence="1">
    <location>
        <begin position="1"/>
        <end position="55"/>
    </location>
</feature>